<keyword evidence="4" id="KW-0813">Transport</keyword>
<dbReference type="Proteomes" id="UP001161391">
    <property type="component" value="Unassembled WGS sequence"/>
</dbReference>
<keyword evidence="12" id="KW-1185">Reference proteome</keyword>
<comment type="similarity">
    <text evidence="2">Belongs to the GSP N family.</text>
</comment>
<keyword evidence="9" id="KW-0472">Membrane</keyword>
<evidence type="ECO:0000313" key="11">
    <source>
        <dbReference type="EMBL" id="GLQ22727.1"/>
    </source>
</evidence>
<evidence type="ECO:0000256" key="3">
    <source>
        <dbReference type="ARBA" id="ARBA00021563"/>
    </source>
</evidence>
<gene>
    <name evidence="11" type="ORF">GCM10007853_06010</name>
</gene>
<sequence length="225" mass="23147">MRGLLIGLAVLAGLASLIRYFPLSWAGTALPSGVGTYSGTIWNGQVSNVPLLGAVSVNGSLGGVQIQTPPGEVTFSGAVTPNGVTDLVLSMPIARLPMSDTRLEGLAGRMSLQIDEAVIKDGACVSATGRASSDVLAANRGRFQWAGPELSGPVDCIDGRLRVQLSGEDAGQAVAATITTGLDGIYRSEISVTTIDAAAGNVLTLFGFNPADAGRYTLSEQGRWR</sequence>
<dbReference type="InterPro" id="IPR022792">
    <property type="entry name" value="T2SS_protein-GspN"/>
</dbReference>
<evidence type="ECO:0000256" key="9">
    <source>
        <dbReference type="ARBA" id="ARBA00023136"/>
    </source>
</evidence>
<keyword evidence="6" id="KW-0997">Cell inner membrane</keyword>
<evidence type="ECO:0000256" key="4">
    <source>
        <dbReference type="ARBA" id="ARBA00022448"/>
    </source>
</evidence>
<dbReference type="RefSeq" id="WP_284387397.1">
    <property type="nucleotide sequence ID" value="NZ_BSNK01000001.1"/>
</dbReference>
<organism evidence="11 12">
    <name type="scientific">Algimonas ampicilliniresistens</name>
    <dbReference type="NCBI Taxonomy" id="1298735"/>
    <lineage>
        <taxon>Bacteria</taxon>
        <taxon>Pseudomonadati</taxon>
        <taxon>Pseudomonadota</taxon>
        <taxon>Alphaproteobacteria</taxon>
        <taxon>Maricaulales</taxon>
        <taxon>Robiginitomaculaceae</taxon>
        <taxon>Algimonas</taxon>
    </lineage>
</organism>
<name>A0ABQ5V6U8_9PROT</name>
<evidence type="ECO:0000313" key="12">
    <source>
        <dbReference type="Proteomes" id="UP001161391"/>
    </source>
</evidence>
<keyword evidence="7" id="KW-0812">Transmembrane</keyword>
<reference evidence="11" key="1">
    <citation type="journal article" date="2014" name="Int. J. Syst. Evol. Microbiol.">
        <title>Complete genome of a new Firmicutes species belonging to the dominant human colonic microbiota ('Ruminococcus bicirculans') reveals two chromosomes and a selective capacity to utilize plant glucans.</title>
        <authorList>
            <consortium name="NISC Comparative Sequencing Program"/>
            <person name="Wegmann U."/>
            <person name="Louis P."/>
            <person name="Goesmann A."/>
            <person name="Henrissat B."/>
            <person name="Duncan S.H."/>
            <person name="Flint H.J."/>
        </authorList>
    </citation>
    <scope>NUCLEOTIDE SEQUENCE</scope>
    <source>
        <strain evidence="11">NBRC 108219</strain>
    </source>
</reference>
<evidence type="ECO:0000256" key="8">
    <source>
        <dbReference type="ARBA" id="ARBA00022927"/>
    </source>
</evidence>
<evidence type="ECO:0000256" key="7">
    <source>
        <dbReference type="ARBA" id="ARBA00022692"/>
    </source>
</evidence>
<comment type="subcellular location">
    <subcellularLocation>
        <location evidence="1">Cell inner membrane</location>
    </subcellularLocation>
</comment>
<dbReference type="EMBL" id="BSNK01000001">
    <property type="protein sequence ID" value="GLQ22727.1"/>
    <property type="molecule type" value="Genomic_DNA"/>
</dbReference>
<evidence type="ECO:0000256" key="5">
    <source>
        <dbReference type="ARBA" id="ARBA00022475"/>
    </source>
</evidence>
<evidence type="ECO:0000256" key="1">
    <source>
        <dbReference type="ARBA" id="ARBA00004533"/>
    </source>
</evidence>
<evidence type="ECO:0000256" key="2">
    <source>
        <dbReference type="ARBA" id="ARBA00007208"/>
    </source>
</evidence>
<comment type="caution">
    <text evidence="11">The sequence shown here is derived from an EMBL/GenBank/DDBJ whole genome shotgun (WGS) entry which is preliminary data.</text>
</comment>
<evidence type="ECO:0000256" key="6">
    <source>
        <dbReference type="ARBA" id="ARBA00022519"/>
    </source>
</evidence>
<protein>
    <recommendedName>
        <fullName evidence="3">Type II secretion system protein N</fullName>
    </recommendedName>
    <alternativeName>
        <fullName evidence="10">General secretion pathway protein N</fullName>
    </alternativeName>
</protein>
<reference evidence="11" key="2">
    <citation type="submission" date="2023-01" db="EMBL/GenBank/DDBJ databases">
        <title>Draft genome sequence of Algimonas ampicilliniresistens strain NBRC 108219.</title>
        <authorList>
            <person name="Sun Q."/>
            <person name="Mori K."/>
        </authorList>
    </citation>
    <scope>NUCLEOTIDE SEQUENCE</scope>
    <source>
        <strain evidence="11">NBRC 108219</strain>
    </source>
</reference>
<proteinExistence type="inferred from homology"/>
<dbReference type="Pfam" id="PF01203">
    <property type="entry name" value="T2SSN"/>
    <property type="match status" value="1"/>
</dbReference>
<keyword evidence="8" id="KW-0653">Protein transport</keyword>
<accession>A0ABQ5V6U8</accession>
<keyword evidence="5" id="KW-1003">Cell membrane</keyword>
<evidence type="ECO:0000256" key="10">
    <source>
        <dbReference type="ARBA" id="ARBA00030772"/>
    </source>
</evidence>